<evidence type="ECO:0000256" key="6">
    <source>
        <dbReference type="ARBA" id="ARBA00023136"/>
    </source>
</evidence>
<keyword evidence="11" id="KW-1185">Reference proteome</keyword>
<evidence type="ECO:0000256" key="1">
    <source>
        <dbReference type="ARBA" id="ARBA00004141"/>
    </source>
</evidence>
<keyword evidence="5 7" id="KW-0040">ANK repeat</keyword>
<evidence type="ECO:0000256" key="8">
    <source>
        <dbReference type="SAM" id="Phobius"/>
    </source>
</evidence>
<dbReference type="Gene3D" id="1.25.40.20">
    <property type="entry name" value="Ankyrin repeat-containing domain"/>
    <property type="match status" value="1"/>
</dbReference>
<dbReference type="GO" id="GO:0016020">
    <property type="term" value="C:membrane"/>
    <property type="evidence" value="ECO:0007669"/>
    <property type="project" value="UniProtKB-SubCell"/>
</dbReference>
<name>A0A067DT62_CITSI</name>
<evidence type="ECO:0000256" key="3">
    <source>
        <dbReference type="ARBA" id="ARBA00022737"/>
    </source>
</evidence>
<protein>
    <recommendedName>
        <fullName evidence="9">PGG domain-containing protein</fullName>
    </recommendedName>
</protein>
<dbReference type="SMR" id="A0A067DT62"/>
<evidence type="ECO:0000256" key="7">
    <source>
        <dbReference type="PROSITE-ProRule" id="PRU00023"/>
    </source>
</evidence>
<dbReference type="EMBL" id="KK785562">
    <property type="protein sequence ID" value="KDO41791.1"/>
    <property type="molecule type" value="Genomic_DNA"/>
</dbReference>
<keyword evidence="4 8" id="KW-1133">Transmembrane helix</keyword>
<sequence>MTILQLAVAAALLGHEDFVNEILCQKPELARKSDSRKSSALHIASQKGKCSATDVDGRNALHLAAMEGHIDVLEELVRAKPDAASAPLKSFLETREGSELLNANDDNGMTILHLAVADKQIEIWITHITYKSRAIKFFTTSTAIEVNAVNANGFTAWDILAQSKRDIKYWEIGELLRRARGNSAKDMHLPANELAVTQTNSLTSHENNQKHEGKKDLKGTPWNLDDWLKEKRNAAMIVATGIATMGFQAGVNPPNSSRLDASSFVAHNTLGFLSSLSVILLLLFSLPINRTLFVWIVMIMMGVAIGEMAWVYAVSIDVIGETNSSDSTRSTIVTRVWIVGVFLGNSSYLMVPVIKFIIKSIRRSSHIQAQDGRDNEPPIASIV</sequence>
<dbReference type="PANTHER" id="PTHR24186">
    <property type="entry name" value="PROTEIN PHOSPHATASE 1 REGULATORY SUBUNIT"/>
    <property type="match status" value="1"/>
</dbReference>
<evidence type="ECO:0000256" key="5">
    <source>
        <dbReference type="ARBA" id="ARBA00023043"/>
    </source>
</evidence>
<dbReference type="STRING" id="2711.A0A067DT62"/>
<dbReference type="InterPro" id="IPR002110">
    <property type="entry name" value="Ankyrin_rpt"/>
</dbReference>
<comment type="subcellular location">
    <subcellularLocation>
        <location evidence="1">Membrane</location>
        <topology evidence="1">Multi-pass membrane protein</topology>
    </subcellularLocation>
</comment>
<reference evidence="10 11" key="1">
    <citation type="submission" date="2014-04" db="EMBL/GenBank/DDBJ databases">
        <authorList>
            <consortium name="International Citrus Genome Consortium"/>
            <person name="Gmitter F."/>
            <person name="Chen C."/>
            <person name="Farmerie W."/>
            <person name="Harkins T."/>
            <person name="Desany B."/>
            <person name="Mohiuddin M."/>
            <person name="Kodira C."/>
            <person name="Borodovsky M."/>
            <person name="Lomsadze A."/>
            <person name="Burns P."/>
            <person name="Jenkins J."/>
            <person name="Prochnik S."/>
            <person name="Shu S."/>
            <person name="Chapman J."/>
            <person name="Pitluck S."/>
            <person name="Schmutz J."/>
            <person name="Rokhsar D."/>
        </authorList>
    </citation>
    <scope>NUCLEOTIDE SEQUENCE</scope>
</reference>
<organism evidence="10 11">
    <name type="scientific">Citrus sinensis</name>
    <name type="common">Sweet orange</name>
    <name type="synonym">Citrus aurantium var. sinensis</name>
    <dbReference type="NCBI Taxonomy" id="2711"/>
    <lineage>
        <taxon>Eukaryota</taxon>
        <taxon>Viridiplantae</taxon>
        <taxon>Streptophyta</taxon>
        <taxon>Embryophyta</taxon>
        <taxon>Tracheophyta</taxon>
        <taxon>Spermatophyta</taxon>
        <taxon>Magnoliopsida</taxon>
        <taxon>eudicotyledons</taxon>
        <taxon>Gunneridae</taxon>
        <taxon>Pentapetalae</taxon>
        <taxon>rosids</taxon>
        <taxon>malvids</taxon>
        <taxon>Sapindales</taxon>
        <taxon>Rutaceae</taxon>
        <taxon>Aurantioideae</taxon>
        <taxon>Citrus</taxon>
    </lineage>
</organism>
<dbReference type="AlphaFoldDB" id="A0A067DT62"/>
<feature type="repeat" description="ANK" evidence="7">
    <location>
        <begin position="56"/>
        <end position="82"/>
    </location>
</feature>
<dbReference type="Pfam" id="PF12796">
    <property type="entry name" value="Ank_2"/>
    <property type="match status" value="1"/>
</dbReference>
<feature type="transmembrane region" description="Helical" evidence="8">
    <location>
        <begin position="292"/>
        <end position="316"/>
    </location>
</feature>
<dbReference type="Proteomes" id="UP000027120">
    <property type="component" value="Unassembled WGS sequence"/>
</dbReference>
<dbReference type="PROSITE" id="PS50088">
    <property type="entry name" value="ANK_REPEAT"/>
    <property type="match status" value="1"/>
</dbReference>
<evidence type="ECO:0000259" key="9">
    <source>
        <dbReference type="Pfam" id="PF13962"/>
    </source>
</evidence>
<dbReference type="Pfam" id="PF13962">
    <property type="entry name" value="PGG"/>
    <property type="match status" value="1"/>
</dbReference>
<evidence type="ECO:0000313" key="11">
    <source>
        <dbReference type="Proteomes" id="UP000027120"/>
    </source>
</evidence>
<gene>
    <name evidence="10" type="ORF">CISIN_1g038344mg</name>
</gene>
<keyword evidence="6 8" id="KW-0472">Membrane</keyword>
<keyword evidence="2 8" id="KW-0812">Transmembrane</keyword>
<dbReference type="InterPro" id="IPR026961">
    <property type="entry name" value="PGG_dom"/>
</dbReference>
<proteinExistence type="predicted"/>
<feature type="transmembrane region" description="Helical" evidence="8">
    <location>
        <begin position="264"/>
        <end position="285"/>
    </location>
</feature>
<dbReference type="SMART" id="SM00248">
    <property type="entry name" value="ANK"/>
    <property type="match status" value="2"/>
</dbReference>
<dbReference type="InterPro" id="IPR036770">
    <property type="entry name" value="Ankyrin_rpt-contain_sf"/>
</dbReference>
<dbReference type="SUPFAM" id="SSF48403">
    <property type="entry name" value="Ankyrin repeat"/>
    <property type="match status" value="1"/>
</dbReference>
<dbReference type="PROSITE" id="PS50297">
    <property type="entry name" value="ANK_REP_REGION"/>
    <property type="match status" value="1"/>
</dbReference>
<evidence type="ECO:0000256" key="2">
    <source>
        <dbReference type="ARBA" id="ARBA00022692"/>
    </source>
</evidence>
<feature type="transmembrane region" description="Helical" evidence="8">
    <location>
        <begin position="336"/>
        <end position="358"/>
    </location>
</feature>
<accession>A0A067DT62</accession>
<evidence type="ECO:0000313" key="10">
    <source>
        <dbReference type="EMBL" id="KDO41791.1"/>
    </source>
</evidence>
<feature type="domain" description="PGG" evidence="9">
    <location>
        <begin position="226"/>
        <end position="316"/>
    </location>
</feature>
<keyword evidence="3" id="KW-0677">Repeat</keyword>
<evidence type="ECO:0000256" key="4">
    <source>
        <dbReference type="ARBA" id="ARBA00022989"/>
    </source>
</evidence>
<dbReference type="PANTHER" id="PTHR24186:SF37">
    <property type="entry name" value="PGG DOMAIN-CONTAINING PROTEIN"/>
    <property type="match status" value="1"/>
</dbReference>